<dbReference type="InterPro" id="IPR039554">
    <property type="entry name" value="HigA2-like_HTH"/>
</dbReference>
<dbReference type="PROSITE" id="PS50943">
    <property type="entry name" value="HTH_CROC1"/>
    <property type="match status" value="1"/>
</dbReference>
<evidence type="ECO:0000313" key="2">
    <source>
        <dbReference type="EMBL" id="MBY4632665.1"/>
    </source>
</evidence>
<dbReference type="RefSeq" id="WP_222141446.1">
    <property type="nucleotide sequence ID" value="NZ_JAILYJ010000019.1"/>
</dbReference>
<dbReference type="InterPro" id="IPR010982">
    <property type="entry name" value="Lambda_DNA-bd_dom_sf"/>
</dbReference>
<keyword evidence="3" id="KW-1185">Reference proteome</keyword>
<protein>
    <submittedName>
        <fullName evidence="2">XRE family transcriptional regulator</fullName>
    </submittedName>
</protein>
<reference evidence="2 3" key="1">
    <citation type="submission" date="2021-08" db="EMBL/GenBank/DDBJ databases">
        <title>Rhizobium croatiense sp. nov. and Rhizobium redzepovicii sp. nov., two new species isolated from nodules of Phaseolus vulgaris in Croatia.</title>
        <authorList>
            <person name="Rajnovic I."/>
            <person name="Ramirez-Bahena M.H."/>
            <person name="Kajic S."/>
            <person name="Igual M.J."/>
            <person name="Peix A."/>
            <person name="Velazquez E."/>
            <person name="Sikora S."/>
        </authorList>
    </citation>
    <scope>NUCLEOTIDE SEQUENCE [LARGE SCALE GENOMIC DNA]</scope>
    <source>
        <strain evidence="2 3">13T</strain>
    </source>
</reference>
<organism evidence="2 3">
    <name type="scientific">Rhizobium croatiense</name>
    <dbReference type="NCBI Taxonomy" id="2867516"/>
    <lineage>
        <taxon>Bacteria</taxon>
        <taxon>Pseudomonadati</taxon>
        <taxon>Pseudomonadota</taxon>
        <taxon>Alphaproteobacteria</taxon>
        <taxon>Hyphomicrobiales</taxon>
        <taxon>Rhizobiaceae</taxon>
        <taxon>Rhizobium/Agrobacterium group</taxon>
        <taxon>Rhizobium</taxon>
    </lineage>
</organism>
<evidence type="ECO:0000259" key="1">
    <source>
        <dbReference type="PROSITE" id="PS50943"/>
    </source>
</evidence>
<dbReference type="Gene3D" id="1.10.260.40">
    <property type="entry name" value="lambda repressor-like DNA-binding domains"/>
    <property type="match status" value="1"/>
</dbReference>
<dbReference type="SMART" id="SM00530">
    <property type="entry name" value="HTH_XRE"/>
    <property type="match status" value="1"/>
</dbReference>
<dbReference type="Proteomes" id="UP000733858">
    <property type="component" value="Unassembled WGS sequence"/>
</dbReference>
<feature type="domain" description="HTH cro/C1-type" evidence="1">
    <location>
        <begin position="221"/>
        <end position="276"/>
    </location>
</feature>
<name>A0ABS7M6B4_9HYPH</name>
<comment type="caution">
    <text evidence="2">The sequence shown here is derived from an EMBL/GenBank/DDBJ whole genome shotgun (WGS) entry which is preliminary data.</text>
</comment>
<evidence type="ECO:0000313" key="3">
    <source>
        <dbReference type="Proteomes" id="UP000733858"/>
    </source>
</evidence>
<sequence>MTTVFIAGSIAISKLHHLVKERIQKIIDGRLDVVVGDADGADTSIQQCLTELGAASVTVYCSGDRPRNNIGRWPVKNIYPKAAPGSRAFYTAKDVEMSRASDYGLMIWDCKSTGTLSNVIELINQQKKSVVFVNKRQEFVTVSDGRSLETLLSFMSDHARMKADEKIGLNSKISSLAQSAFLLDDDQNRKPSVTPEATPDAGHDDQQAANMKLRMALIQAIEAHVKAQGWTQAEAARMLGVTQPRMSDLIRHKASVFGLDSLVNMVEAAGLQIEVRVAA</sequence>
<dbReference type="CDD" id="cd00093">
    <property type="entry name" value="HTH_XRE"/>
    <property type="match status" value="1"/>
</dbReference>
<dbReference type="Pfam" id="PF13744">
    <property type="entry name" value="HTH_37"/>
    <property type="match status" value="1"/>
</dbReference>
<dbReference type="EMBL" id="JAILYJ010000019">
    <property type="protein sequence ID" value="MBY4632665.1"/>
    <property type="molecule type" value="Genomic_DNA"/>
</dbReference>
<dbReference type="SUPFAM" id="SSF47413">
    <property type="entry name" value="lambda repressor-like DNA-binding domains"/>
    <property type="match status" value="1"/>
</dbReference>
<dbReference type="InterPro" id="IPR001387">
    <property type="entry name" value="Cro/C1-type_HTH"/>
</dbReference>
<gene>
    <name evidence="2" type="ORF">K6M89_25630</name>
</gene>
<proteinExistence type="predicted"/>
<accession>A0ABS7M6B4</accession>